<name>A0A387BET0_9MICO</name>
<dbReference type="EMBL" id="CP032624">
    <property type="protein sequence ID" value="AYG02485.1"/>
    <property type="molecule type" value="Genomic_DNA"/>
</dbReference>
<dbReference type="Pfam" id="PF00535">
    <property type="entry name" value="Glycos_transf_2"/>
    <property type="match status" value="1"/>
</dbReference>
<dbReference type="CDD" id="cd02525">
    <property type="entry name" value="Succinoglycan_BP_ExoA"/>
    <property type="match status" value="1"/>
</dbReference>
<dbReference type="Gene3D" id="3.90.550.10">
    <property type="entry name" value="Spore Coat Polysaccharide Biosynthesis Protein SpsA, Chain A"/>
    <property type="match status" value="1"/>
</dbReference>
<keyword evidence="1" id="KW-0812">Transmembrane</keyword>
<dbReference type="AlphaFoldDB" id="A0A387BET0"/>
<evidence type="ECO:0000313" key="4">
    <source>
        <dbReference type="Proteomes" id="UP000275069"/>
    </source>
</evidence>
<dbReference type="Proteomes" id="UP000275069">
    <property type="component" value="Chromosome"/>
</dbReference>
<protein>
    <submittedName>
        <fullName evidence="3">Glycosyltransferase family 2 protein</fullName>
    </submittedName>
</protein>
<dbReference type="OrthoDB" id="1757142at2"/>
<feature type="domain" description="Glycosyltransferase 2-like" evidence="2">
    <location>
        <begin position="15"/>
        <end position="177"/>
    </location>
</feature>
<dbReference type="InterPro" id="IPR050834">
    <property type="entry name" value="Glycosyltransf_2"/>
</dbReference>
<feature type="transmembrane region" description="Helical" evidence="1">
    <location>
        <begin position="277"/>
        <end position="299"/>
    </location>
</feature>
<evidence type="ECO:0000256" key="1">
    <source>
        <dbReference type="SAM" id="Phobius"/>
    </source>
</evidence>
<evidence type="ECO:0000259" key="2">
    <source>
        <dbReference type="Pfam" id="PF00535"/>
    </source>
</evidence>
<reference evidence="3 4" key="1">
    <citation type="submission" date="2018-09" db="EMBL/GenBank/DDBJ databases">
        <title>Genome sequencing of strain 2DFW10M-5.</title>
        <authorList>
            <person name="Heo J."/>
            <person name="Kim S.-J."/>
            <person name="Kwon S.-W."/>
        </authorList>
    </citation>
    <scope>NUCLEOTIDE SEQUENCE [LARGE SCALE GENOMIC DNA]</scope>
    <source>
        <strain evidence="3 4">2DFW10M-5</strain>
    </source>
</reference>
<dbReference type="InterPro" id="IPR001173">
    <property type="entry name" value="Glyco_trans_2-like"/>
</dbReference>
<feature type="transmembrane region" description="Helical" evidence="1">
    <location>
        <begin position="306"/>
        <end position="330"/>
    </location>
</feature>
<accession>A0A387BET0</accession>
<proteinExistence type="predicted"/>
<feature type="transmembrane region" description="Helical" evidence="1">
    <location>
        <begin position="252"/>
        <end position="271"/>
    </location>
</feature>
<organism evidence="3 4">
    <name type="scientific">Gryllotalpicola protaetiae</name>
    <dbReference type="NCBI Taxonomy" id="2419771"/>
    <lineage>
        <taxon>Bacteria</taxon>
        <taxon>Bacillati</taxon>
        <taxon>Actinomycetota</taxon>
        <taxon>Actinomycetes</taxon>
        <taxon>Micrococcales</taxon>
        <taxon>Microbacteriaceae</taxon>
        <taxon>Gryllotalpicola</taxon>
    </lineage>
</organism>
<dbReference type="RefSeq" id="WP_120788019.1">
    <property type="nucleotide sequence ID" value="NZ_CP032624.1"/>
</dbReference>
<keyword evidence="4" id="KW-1185">Reference proteome</keyword>
<gene>
    <name evidence="3" type="ORF">D7I44_02380</name>
</gene>
<dbReference type="InterPro" id="IPR029044">
    <property type="entry name" value="Nucleotide-diphossugar_trans"/>
</dbReference>
<evidence type="ECO:0000313" key="3">
    <source>
        <dbReference type="EMBL" id="AYG02485.1"/>
    </source>
</evidence>
<dbReference type="KEGG" id="gry:D7I44_02380"/>
<keyword evidence="1" id="KW-1133">Transmembrane helix</keyword>
<keyword evidence="1" id="KW-0472">Membrane</keyword>
<sequence length="342" mass="36772">MTHDFHDLGEQPGVSYVMPVLNEEEHVAAAVASLLAQDYAGPSEVVLALGPSSDGTDAAVAALLAAEPRITVVRNPDGATPSGLNRAIEASSYPVVVRVDAHSILPADYTRTAVEVMQRTGADNVGGVMDAQGVTAFEQAVAVAYGSRIGLGGTRHHTSGKEGPAETVYLGVFRRQSLIDAGLFDEGFKRGQDWELNRRIRSRGGVVWFTPALKVGYRPRASVLALAKQFFSTGVWRGELARRFPANNGLRYWAPPIAVVLIVLGIIAGLLSEMSPWWLLGFVIPAGYLLIVIAASVIARAHGLKAMAWFVVVLPVIHFTWGFGFILGFLKLTRNLAEFTGR</sequence>
<dbReference type="SUPFAM" id="SSF53448">
    <property type="entry name" value="Nucleotide-diphospho-sugar transferases"/>
    <property type="match status" value="1"/>
</dbReference>
<dbReference type="GO" id="GO:0016740">
    <property type="term" value="F:transferase activity"/>
    <property type="evidence" value="ECO:0007669"/>
    <property type="project" value="UniProtKB-KW"/>
</dbReference>
<keyword evidence="3" id="KW-0808">Transferase</keyword>
<dbReference type="PANTHER" id="PTHR43685:SF2">
    <property type="entry name" value="GLYCOSYLTRANSFERASE 2-LIKE DOMAIN-CONTAINING PROTEIN"/>
    <property type="match status" value="1"/>
</dbReference>
<dbReference type="PANTHER" id="PTHR43685">
    <property type="entry name" value="GLYCOSYLTRANSFERASE"/>
    <property type="match status" value="1"/>
</dbReference>